<gene>
    <name evidence="1" type="ORF">INR99_01425</name>
</gene>
<reference evidence="1 2" key="1">
    <citation type="submission" date="2020-10" db="EMBL/GenBank/DDBJ databases">
        <title>The genome sequence of Chitinilyticum litopenaei 4Y14.</title>
        <authorList>
            <person name="Liu Y."/>
        </authorList>
    </citation>
    <scope>NUCLEOTIDE SEQUENCE [LARGE SCALE GENOMIC DNA]</scope>
    <source>
        <strain evidence="1 2">4Y14</strain>
    </source>
</reference>
<name>A0A8J7FEM1_9NEIS</name>
<proteinExistence type="predicted"/>
<accession>A0A8J7FEM1</accession>
<dbReference type="InterPro" id="IPR006336">
    <property type="entry name" value="GCS2"/>
</dbReference>
<dbReference type="GO" id="GO:0004357">
    <property type="term" value="F:glutamate-cysteine ligase activity"/>
    <property type="evidence" value="ECO:0007669"/>
    <property type="project" value="InterPro"/>
</dbReference>
<dbReference type="EMBL" id="JADFUA010000001">
    <property type="protein sequence ID" value="MBE9607998.1"/>
    <property type="molecule type" value="Genomic_DNA"/>
</dbReference>
<organism evidence="1 2">
    <name type="scientific">Chitinilyticum piscinae</name>
    <dbReference type="NCBI Taxonomy" id="2866724"/>
    <lineage>
        <taxon>Bacteria</taxon>
        <taxon>Pseudomonadati</taxon>
        <taxon>Pseudomonadota</taxon>
        <taxon>Betaproteobacteria</taxon>
        <taxon>Neisseriales</taxon>
        <taxon>Chitinibacteraceae</taxon>
        <taxon>Chitinilyticum</taxon>
    </lineage>
</organism>
<keyword evidence="2" id="KW-1185">Reference proteome</keyword>
<protein>
    <recommendedName>
        <fullName evidence="3">Glutamate--cysteine ligase</fullName>
    </recommendedName>
</protein>
<dbReference type="Proteomes" id="UP000604481">
    <property type="component" value="Unassembled WGS sequence"/>
</dbReference>
<dbReference type="RefSeq" id="WP_194114504.1">
    <property type="nucleotide sequence ID" value="NZ_JADFUA010000001.1"/>
</dbReference>
<dbReference type="AlphaFoldDB" id="A0A8J7FEM1"/>
<dbReference type="Pfam" id="PF04107">
    <property type="entry name" value="GCS2"/>
    <property type="match status" value="1"/>
</dbReference>
<evidence type="ECO:0000313" key="2">
    <source>
        <dbReference type="Proteomes" id="UP000604481"/>
    </source>
</evidence>
<dbReference type="InterPro" id="IPR014746">
    <property type="entry name" value="Gln_synth/guanido_kin_cat_dom"/>
</dbReference>
<dbReference type="GO" id="GO:0042398">
    <property type="term" value="P:modified amino acid biosynthetic process"/>
    <property type="evidence" value="ECO:0007669"/>
    <property type="project" value="InterPro"/>
</dbReference>
<sequence>MSTRNSLSVGLELELPVARGDDGRAGDARAALAALHALRFAHSPEAPTLRTSDGSLLGVGSAWGMSSFDNGYNNLETSFAPVFGETGSLNRLARQVFAEQSELEQALAAHNLYALNLAEHPSTVLTAEHYQRLRAPRPIYDYWIQHRGWDHAAGMDAKAQNGPTTGVAATQAIASLNLLLLAAPAFIALFANSPFEAGHDTGRRENRLQLWRRMFARARYPADRRLCELPARPFTGLADYLRWVFAPDTVMHAIAADASYKTFEDLVVLDTPLSLLAFLHGPAQTGRGLHGRQSSLITPSMAHLEQLQFAHFLDARIRFAFDTLPDREEFLGSLDGAGATEALFARHCRHVYLEGRVAGNNLADAGLLADAGETVAASCVMAPSALQTGLLNAPGAWETLHAALSWAQLDGLRDACIRDGLAAEYAGVRSRDIAALVLELASTGLAADEQWMLAYPRHVLASGENGADRALRLVARHHGPLEDALQVLLQSRRMVVVPPPACDC</sequence>
<evidence type="ECO:0000313" key="1">
    <source>
        <dbReference type="EMBL" id="MBE9607998.1"/>
    </source>
</evidence>
<comment type="caution">
    <text evidence="1">The sequence shown here is derived from an EMBL/GenBank/DDBJ whole genome shotgun (WGS) entry which is preliminary data.</text>
</comment>
<dbReference type="SUPFAM" id="SSF55931">
    <property type="entry name" value="Glutamine synthetase/guanido kinase"/>
    <property type="match status" value="1"/>
</dbReference>
<evidence type="ECO:0008006" key="3">
    <source>
        <dbReference type="Google" id="ProtNLM"/>
    </source>
</evidence>
<dbReference type="Gene3D" id="3.30.590.20">
    <property type="match status" value="1"/>
</dbReference>